<gene>
    <name evidence="2" type="ORF">TIFTF001_003342</name>
</gene>
<dbReference type="Proteomes" id="UP001187192">
    <property type="component" value="Unassembled WGS sequence"/>
</dbReference>
<feature type="region of interest" description="Disordered" evidence="1">
    <location>
        <begin position="160"/>
        <end position="227"/>
    </location>
</feature>
<dbReference type="EMBL" id="BTGU01000003">
    <property type="protein sequence ID" value="GMN31647.1"/>
    <property type="molecule type" value="Genomic_DNA"/>
</dbReference>
<proteinExistence type="predicted"/>
<evidence type="ECO:0000313" key="3">
    <source>
        <dbReference type="Proteomes" id="UP001187192"/>
    </source>
</evidence>
<dbReference type="Gramene" id="FCD_00004844-RA">
    <property type="protein sequence ID" value="FCD_00004844-RA:cds"/>
    <property type="gene ID" value="FCD_00004844"/>
</dbReference>
<accession>A0AA88CVQ3</accession>
<sequence length="227" mass="25739">MQNYRSEYSSSGYYNSSMSGGGHDYEYGAHNMRMAGGGRKQARHRYEESQALSNYGMDHYGMNRAGRYGEYGQAYNSNGSVVPYSAGVDHMNSTQYQMSKANTHYGGGYGGGHYLAKQKQQQQQRLQYGGMEYNAMNQQQMHHHKRSEKRMVRKMNAMSMSSGSCTTSRGINHNKGNYSDDDEYCTGSDSDDDDDNFGGNHCEDDNSGSDYERRRNYSRPMVSVHNY</sequence>
<comment type="caution">
    <text evidence="2">The sequence shown here is derived from an EMBL/GenBank/DDBJ whole genome shotgun (WGS) entry which is preliminary data.</text>
</comment>
<dbReference type="AlphaFoldDB" id="A0AA88CVQ3"/>
<feature type="compositionally biased region" description="Polar residues" evidence="1">
    <location>
        <begin position="160"/>
        <end position="177"/>
    </location>
</feature>
<name>A0AA88CVQ3_FICCA</name>
<keyword evidence="3" id="KW-1185">Reference proteome</keyword>
<organism evidence="2 3">
    <name type="scientific">Ficus carica</name>
    <name type="common">Common fig</name>
    <dbReference type="NCBI Taxonomy" id="3494"/>
    <lineage>
        <taxon>Eukaryota</taxon>
        <taxon>Viridiplantae</taxon>
        <taxon>Streptophyta</taxon>
        <taxon>Embryophyta</taxon>
        <taxon>Tracheophyta</taxon>
        <taxon>Spermatophyta</taxon>
        <taxon>Magnoliopsida</taxon>
        <taxon>eudicotyledons</taxon>
        <taxon>Gunneridae</taxon>
        <taxon>Pentapetalae</taxon>
        <taxon>rosids</taxon>
        <taxon>fabids</taxon>
        <taxon>Rosales</taxon>
        <taxon>Moraceae</taxon>
        <taxon>Ficeae</taxon>
        <taxon>Ficus</taxon>
    </lineage>
</organism>
<evidence type="ECO:0000256" key="1">
    <source>
        <dbReference type="SAM" id="MobiDB-lite"/>
    </source>
</evidence>
<reference evidence="2" key="1">
    <citation type="submission" date="2023-07" db="EMBL/GenBank/DDBJ databases">
        <title>draft genome sequence of fig (Ficus carica).</title>
        <authorList>
            <person name="Takahashi T."/>
            <person name="Nishimura K."/>
        </authorList>
    </citation>
    <scope>NUCLEOTIDE SEQUENCE</scope>
</reference>
<evidence type="ECO:0000313" key="2">
    <source>
        <dbReference type="EMBL" id="GMN31647.1"/>
    </source>
</evidence>
<protein>
    <submittedName>
        <fullName evidence="2">Uncharacterized protein</fullName>
    </submittedName>
</protein>
<feature type="compositionally biased region" description="Acidic residues" evidence="1">
    <location>
        <begin position="179"/>
        <end position="196"/>
    </location>
</feature>